<dbReference type="EMBL" id="JAJNCT010000005">
    <property type="protein sequence ID" value="MCD2164406.1"/>
    <property type="molecule type" value="Genomic_DNA"/>
</dbReference>
<feature type="domain" description="HTH lysR-type" evidence="5">
    <location>
        <begin position="6"/>
        <end position="63"/>
    </location>
</feature>
<sequence length="301" mass="33610">MRRRCPTISELNAFLLSAQHLSFSKAAKELFVTESAISRHIAGLEAYLGHPLFMRRSHGLALTHIGENYLKLVRPAMESLERATTQVISTAQNAHLLSLSVAPTFAANWLFPRLESFRASNPHIAIHFVRYSTTDSAETGDGFDASIQYGYGDWPIADAQYLIGRETSIVCSPSYLQQHPIAHFSDLKQCSLLQHIELPTSWDDWFTAYAGPYEGARIGPGFNLFTLIIQAAIGGLGVALVPSCLLQESLASHKLVEPFGQRFESPLGYYLCAPTWRSDMESYQRFGEWLQLECRRPPTAT</sequence>
<keyword evidence="7" id="KW-1185">Reference proteome</keyword>
<dbReference type="InterPro" id="IPR036390">
    <property type="entry name" value="WH_DNA-bd_sf"/>
</dbReference>
<dbReference type="PANTHER" id="PTHR30537:SF74">
    <property type="entry name" value="HTH-TYPE TRANSCRIPTIONAL REGULATOR TRPI"/>
    <property type="match status" value="1"/>
</dbReference>
<protein>
    <submittedName>
        <fullName evidence="6">LysR substrate-binding domain-containing protein</fullName>
    </submittedName>
</protein>
<evidence type="ECO:0000256" key="2">
    <source>
        <dbReference type="ARBA" id="ARBA00023015"/>
    </source>
</evidence>
<comment type="caution">
    <text evidence="6">The sequence shown here is derived from an EMBL/GenBank/DDBJ whole genome shotgun (WGS) entry which is preliminary data.</text>
</comment>
<evidence type="ECO:0000313" key="6">
    <source>
        <dbReference type="EMBL" id="MCD2164406.1"/>
    </source>
</evidence>
<dbReference type="AlphaFoldDB" id="A0AAW4XUK6"/>
<keyword evidence="4" id="KW-0804">Transcription</keyword>
<dbReference type="InterPro" id="IPR005119">
    <property type="entry name" value="LysR_subst-bd"/>
</dbReference>
<dbReference type="Gene3D" id="1.10.10.10">
    <property type="entry name" value="Winged helix-like DNA-binding domain superfamily/Winged helix DNA-binding domain"/>
    <property type="match status" value="1"/>
</dbReference>
<dbReference type="Pfam" id="PF03466">
    <property type="entry name" value="LysR_substrate"/>
    <property type="match status" value="1"/>
</dbReference>
<dbReference type="GO" id="GO:0043565">
    <property type="term" value="F:sequence-specific DNA binding"/>
    <property type="evidence" value="ECO:0007669"/>
    <property type="project" value="TreeGrafter"/>
</dbReference>
<dbReference type="InterPro" id="IPR058163">
    <property type="entry name" value="LysR-type_TF_proteobact-type"/>
</dbReference>
<accession>A0AAW4XUK6</accession>
<dbReference type="InterPro" id="IPR000847">
    <property type="entry name" value="LysR_HTH_N"/>
</dbReference>
<evidence type="ECO:0000256" key="3">
    <source>
        <dbReference type="ARBA" id="ARBA00023125"/>
    </source>
</evidence>
<evidence type="ECO:0000259" key="5">
    <source>
        <dbReference type="PROSITE" id="PS50931"/>
    </source>
</evidence>
<keyword evidence="3" id="KW-0238">DNA-binding</keyword>
<evidence type="ECO:0000313" key="7">
    <source>
        <dbReference type="Proteomes" id="UP001199260"/>
    </source>
</evidence>
<dbReference type="Pfam" id="PF00126">
    <property type="entry name" value="HTH_1"/>
    <property type="match status" value="1"/>
</dbReference>
<evidence type="ECO:0000256" key="4">
    <source>
        <dbReference type="ARBA" id="ARBA00023163"/>
    </source>
</evidence>
<dbReference type="RefSeq" id="WP_230771693.1">
    <property type="nucleotide sequence ID" value="NZ_JAJNCT010000005.1"/>
</dbReference>
<dbReference type="PANTHER" id="PTHR30537">
    <property type="entry name" value="HTH-TYPE TRANSCRIPTIONAL REGULATOR"/>
    <property type="match status" value="1"/>
</dbReference>
<dbReference type="PROSITE" id="PS50931">
    <property type="entry name" value="HTH_LYSR"/>
    <property type="match status" value="1"/>
</dbReference>
<dbReference type="SUPFAM" id="SSF53850">
    <property type="entry name" value="Periplasmic binding protein-like II"/>
    <property type="match status" value="1"/>
</dbReference>
<evidence type="ECO:0000256" key="1">
    <source>
        <dbReference type="ARBA" id="ARBA00009437"/>
    </source>
</evidence>
<dbReference type="InterPro" id="IPR036388">
    <property type="entry name" value="WH-like_DNA-bd_sf"/>
</dbReference>
<dbReference type="GO" id="GO:0006351">
    <property type="term" value="P:DNA-templated transcription"/>
    <property type="evidence" value="ECO:0007669"/>
    <property type="project" value="TreeGrafter"/>
</dbReference>
<dbReference type="Gene3D" id="3.40.190.10">
    <property type="entry name" value="Periplasmic binding protein-like II"/>
    <property type="match status" value="2"/>
</dbReference>
<keyword evidence="2" id="KW-0805">Transcription regulation</keyword>
<gene>
    <name evidence="6" type="ORF">LPW39_04585</name>
</gene>
<dbReference type="SUPFAM" id="SSF46785">
    <property type="entry name" value="Winged helix' DNA-binding domain"/>
    <property type="match status" value="1"/>
</dbReference>
<proteinExistence type="inferred from homology"/>
<comment type="similarity">
    <text evidence="1">Belongs to the LysR transcriptional regulatory family.</text>
</comment>
<name>A0AAW4XUK6_9BURK</name>
<reference evidence="6 7" key="1">
    <citation type="submission" date="2021-11" db="EMBL/GenBank/DDBJ databases">
        <title>Genome sequence.</title>
        <authorList>
            <person name="Sun Q."/>
        </authorList>
    </citation>
    <scope>NUCLEOTIDE SEQUENCE [LARGE SCALE GENOMIC DNA]</scope>
    <source>
        <strain evidence="6 7">KCTC 12005</strain>
    </source>
</reference>
<organism evidence="6 7">
    <name type="scientific">Comamonas koreensis</name>
    <dbReference type="NCBI Taxonomy" id="160825"/>
    <lineage>
        <taxon>Bacteria</taxon>
        <taxon>Pseudomonadati</taxon>
        <taxon>Pseudomonadota</taxon>
        <taxon>Betaproteobacteria</taxon>
        <taxon>Burkholderiales</taxon>
        <taxon>Comamonadaceae</taxon>
        <taxon>Comamonas</taxon>
    </lineage>
</organism>
<dbReference type="Proteomes" id="UP001199260">
    <property type="component" value="Unassembled WGS sequence"/>
</dbReference>
<dbReference type="GO" id="GO:0003700">
    <property type="term" value="F:DNA-binding transcription factor activity"/>
    <property type="evidence" value="ECO:0007669"/>
    <property type="project" value="InterPro"/>
</dbReference>
<dbReference type="PRINTS" id="PR00039">
    <property type="entry name" value="HTHLYSR"/>
</dbReference>